<dbReference type="AlphaFoldDB" id="W4G863"/>
<dbReference type="Gene3D" id="2.40.10.10">
    <property type="entry name" value="Trypsin-like serine proteases"/>
    <property type="match status" value="1"/>
</dbReference>
<dbReference type="STRING" id="112090.W4G863"/>
<dbReference type="InterPro" id="IPR050430">
    <property type="entry name" value="Peptidase_S1"/>
</dbReference>
<gene>
    <name evidence="7" type="ORF">H257_09862</name>
</gene>
<keyword evidence="3" id="KW-1015">Disulfide bond</keyword>
<dbReference type="GeneID" id="20811858"/>
<dbReference type="InterPro" id="IPR001314">
    <property type="entry name" value="Peptidase_S1A"/>
</dbReference>
<keyword evidence="2" id="KW-0843">Virulence</keyword>
<feature type="signal peptide" evidence="5">
    <location>
        <begin position="1"/>
        <end position="26"/>
    </location>
</feature>
<evidence type="ECO:0000256" key="1">
    <source>
        <dbReference type="ARBA" id="ARBA00007664"/>
    </source>
</evidence>
<keyword evidence="5" id="KW-0732">Signal</keyword>
<dbReference type="InterPro" id="IPR043504">
    <property type="entry name" value="Peptidase_S1_PA_chymotrypsin"/>
</dbReference>
<dbReference type="CDD" id="cd00190">
    <property type="entry name" value="Tryp_SPc"/>
    <property type="match status" value="1"/>
</dbReference>
<protein>
    <recommendedName>
        <fullName evidence="6">Peptidase S1 domain-containing protein</fullName>
    </recommendedName>
</protein>
<evidence type="ECO:0000256" key="2">
    <source>
        <dbReference type="ARBA" id="ARBA00023026"/>
    </source>
</evidence>
<dbReference type="InterPro" id="IPR001254">
    <property type="entry name" value="Trypsin_dom"/>
</dbReference>
<reference evidence="7" key="1">
    <citation type="submission" date="2013-12" db="EMBL/GenBank/DDBJ databases">
        <title>The Genome Sequence of Aphanomyces astaci APO3.</title>
        <authorList>
            <consortium name="The Broad Institute Genomics Platform"/>
            <person name="Russ C."/>
            <person name="Tyler B."/>
            <person name="van West P."/>
            <person name="Dieguez-Uribeondo J."/>
            <person name="Young S.K."/>
            <person name="Zeng Q."/>
            <person name="Gargeya S."/>
            <person name="Fitzgerald M."/>
            <person name="Abouelleil A."/>
            <person name="Alvarado L."/>
            <person name="Chapman S.B."/>
            <person name="Gainer-Dewar J."/>
            <person name="Goldberg J."/>
            <person name="Griggs A."/>
            <person name="Gujja S."/>
            <person name="Hansen M."/>
            <person name="Howarth C."/>
            <person name="Imamovic A."/>
            <person name="Ireland A."/>
            <person name="Larimer J."/>
            <person name="McCowan C."/>
            <person name="Murphy C."/>
            <person name="Pearson M."/>
            <person name="Poon T.W."/>
            <person name="Priest M."/>
            <person name="Roberts A."/>
            <person name="Saif S."/>
            <person name="Shea T."/>
            <person name="Sykes S."/>
            <person name="Wortman J."/>
            <person name="Nusbaum C."/>
            <person name="Birren B."/>
        </authorList>
    </citation>
    <scope>NUCLEOTIDE SEQUENCE [LARGE SCALE GENOMIC DNA]</scope>
    <source>
        <strain evidence="7">APO3</strain>
    </source>
</reference>
<evidence type="ECO:0000256" key="3">
    <source>
        <dbReference type="ARBA" id="ARBA00023157"/>
    </source>
</evidence>
<dbReference type="VEuPathDB" id="FungiDB:H257_09862"/>
<keyword evidence="4" id="KW-0378">Hydrolase</keyword>
<accession>W4G863</accession>
<dbReference type="GO" id="GO:0004252">
    <property type="term" value="F:serine-type endopeptidase activity"/>
    <property type="evidence" value="ECO:0007669"/>
    <property type="project" value="InterPro"/>
</dbReference>
<evidence type="ECO:0000256" key="5">
    <source>
        <dbReference type="SAM" id="SignalP"/>
    </source>
</evidence>
<name>W4G863_APHAT</name>
<dbReference type="PROSITE" id="PS00135">
    <property type="entry name" value="TRYPSIN_SER"/>
    <property type="match status" value="1"/>
</dbReference>
<dbReference type="SUPFAM" id="SSF50494">
    <property type="entry name" value="Trypsin-like serine proteases"/>
    <property type="match status" value="1"/>
</dbReference>
<organism evidence="7">
    <name type="scientific">Aphanomyces astaci</name>
    <name type="common">Crayfish plague agent</name>
    <dbReference type="NCBI Taxonomy" id="112090"/>
    <lineage>
        <taxon>Eukaryota</taxon>
        <taxon>Sar</taxon>
        <taxon>Stramenopiles</taxon>
        <taxon>Oomycota</taxon>
        <taxon>Saprolegniomycetes</taxon>
        <taxon>Saprolegniales</taxon>
        <taxon>Verrucalvaceae</taxon>
        <taxon>Aphanomyces</taxon>
    </lineage>
</organism>
<proteinExistence type="inferred from homology"/>
<dbReference type="PANTHER" id="PTHR24276">
    <property type="entry name" value="POLYSERASE-RELATED"/>
    <property type="match status" value="1"/>
</dbReference>
<evidence type="ECO:0000259" key="6">
    <source>
        <dbReference type="PROSITE" id="PS50240"/>
    </source>
</evidence>
<feature type="domain" description="Peptidase S1" evidence="6">
    <location>
        <begin position="48"/>
        <end position="295"/>
    </location>
</feature>
<dbReference type="PRINTS" id="PR00722">
    <property type="entry name" value="CHYMOTRYPSIN"/>
</dbReference>
<dbReference type="Pfam" id="PF00089">
    <property type="entry name" value="Trypsin"/>
    <property type="match status" value="1"/>
</dbReference>
<dbReference type="GO" id="GO:0006508">
    <property type="term" value="P:proteolysis"/>
    <property type="evidence" value="ECO:0007669"/>
    <property type="project" value="UniProtKB-KW"/>
</dbReference>
<keyword evidence="4" id="KW-0720">Serine protease</keyword>
<dbReference type="OrthoDB" id="60866at2759"/>
<dbReference type="SMART" id="SM00020">
    <property type="entry name" value="Tryp_SPc"/>
    <property type="match status" value="1"/>
</dbReference>
<evidence type="ECO:0000313" key="7">
    <source>
        <dbReference type="EMBL" id="ETV75897.1"/>
    </source>
</evidence>
<dbReference type="PROSITE" id="PS00134">
    <property type="entry name" value="TRYPSIN_HIS"/>
    <property type="match status" value="1"/>
</dbReference>
<dbReference type="EMBL" id="KI913138">
    <property type="protein sequence ID" value="ETV75897.1"/>
    <property type="molecule type" value="Genomic_DNA"/>
</dbReference>
<dbReference type="RefSeq" id="XP_009834539.1">
    <property type="nucleotide sequence ID" value="XM_009836237.1"/>
</dbReference>
<dbReference type="InterPro" id="IPR033116">
    <property type="entry name" value="TRYPSIN_SER"/>
</dbReference>
<dbReference type="PANTHER" id="PTHR24276:SF96">
    <property type="entry name" value="PEPTIDASE S1 DOMAIN-CONTAINING PROTEIN"/>
    <property type="match status" value="1"/>
</dbReference>
<feature type="chain" id="PRO_5004840776" description="Peptidase S1 domain-containing protein" evidence="5">
    <location>
        <begin position="27"/>
        <end position="295"/>
    </location>
</feature>
<keyword evidence="4" id="KW-0645">Protease</keyword>
<dbReference type="PROSITE" id="PS50240">
    <property type="entry name" value="TRYPSIN_DOM"/>
    <property type="match status" value="1"/>
</dbReference>
<dbReference type="InterPro" id="IPR009003">
    <property type="entry name" value="Peptidase_S1_PA"/>
</dbReference>
<comment type="similarity">
    <text evidence="1">Belongs to the peptidase S1 family.</text>
</comment>
<dbReference type="InterPro" id="IPR018114">
    <property type="entry name" value="TRYPSIN_HIS"/>
</dbReference>
<sequence length="295" mass="31265">MTPRWLPWTTLVLAIALVSFNVGAFAEDASVHVHPRLSSQRVVVHKRIYGGTAAATGNTPWMAGLRFSANESSYCGGALVAPQYVVTAAHCVTFRHAAPAVLYVSIGTSSIDGTDADVRTVSSMWTMPNFASAPLGSDLAILKLDAPSTKRPVALSKQWVHPNTTTVTFGWGQCSLSEPSSYHLLQANLTTIANAACQRRIRTASNDSVYTTWNATASHLCAGGVTGTGTCYGDSGGPLVAHPYLDTNLSLSQIVLVGIVSFGVKCADGVPDVFTRVSATATFIDEHVTGHRWVE</sequence>
<evidence type="ECO:0000256" key="4">
    <source>
        <dbReference type="RuleBase" id="RU363034"/>
    </source>
</evidence>